<sequence length="132" mass="14432">MQLLAWQQPRSQSVSLSFLLAMMASSQLSALLVQHIPALEHELPGCNQPAALLDLLAAFAAYTRHVALTGRLPQLRACLVLANQLLQLNDPALTAAVLHGYLPALHLAELPQDPQLLEQFMPRPLSQACARR</sequence>
<dbReference type="Pfam" id="PF24722">
    <property type="entry name" value="DUF7674"/>
    <property type="match status" value="1"/>
</dbReference>
<protein>
    <recommendedName>
        <fullName evidence="1">DUF7674 domain-containing protein</fullName>
    </recommendedName>
</protein>
<keyword evidence="3" id="KW-1185">Reference proteome</keyword>
<accession>A0ABQ1UQM5</accession>
<gene>
    <name evidence="2" type="ORF">GCM10011383_38040</name>
</gene>
<comment type="caution">
    <text evidence="2">The sequence shown here is derived from an EMBL/GenBank/DDBJ whole genome shotgun (WGS) entry which is preliminary data.</text>
</comment>
<evidence type="ECO:0000259" key="1">
    <source>
        <dbReference type="Pfam" id="PF24722"/>
    </source>
</evidence>
<reference evidence="3" key="1">
    <citation type="journal article" date="2019" name="Int. J. Syst. Evol. Microbiol.">
        <title>The Global Catalogue of Microorganisms (GCM) 10K type strain sequencing project: providing services to taxonomists for standard genome sequencing and annotation.</title>
        <authorList>
            <consortium name="The Broad Institute Genomics Platform"/>
            <consortium name="The Broad Institute Genome Sequencing Center for Infectious Disease"/>
            <person name="Wu L."/>
            <person name="Ma J."/>
        </authorList>
    </citation>
    <scope>NUCLEOTIDE SEQUENCE [LARGE SCALE GENOMIC DNA]</scope>
    <source>
        <strain evidence="3">CGMCC 1.15197</strain>
    </source>
</reference>
<feature type="domain" description="DUF7674" evidence="1">
    <location>
        <begin position="30"/>
        <end position="130"/>
    </location>
</feature>
<dbReference type="Proteomes" id="UP000632273">
    <property type="component" value="Unassembled WGS sequence"/>
</dbReference>
<dbReference type="EMBL" id="BMHT01000007">
    <property type="protein sequence ID" value="GGF22760.1"/>
    <property type="molecule type" value="Genomic_DNA"/>
</dbReference>
<evidence type="ECO:0000313" key="2">
    <source>
        <dbReference type="EMBL" id="GGF22760.1"/>
    </source>
</evidence>
<dbReference type="InterPro" id="IPR056091">
    <property type="entry name" value="DUF7674"/>
</dbReference>
<evidence type="ECO:0000313" key="3">
    <source>
        <dbReference type="Proteomes" id="UP000632273"/>
    </source>
</evidence>
<organism evidence="2 3">
    <name type="scientific">Hymenobacter cavernae</name>
    <dbReference type="NCBI Taxonomy" id="2044852"/>
    <lineage>
        <taxon>Bacteria</taxon>
        <taxon>Pseudomonadati</taxon>
        <taxon>Bacteroidota</taxon>
        <taxon>Cytophagia</taxon>
        <taxon>Cytophagales</taxon>
        <taxon>Hymenobacteraceae</taxon>
        <taxon>Hymenobacter</taxon>
    </lineage>
</organism>
<proteinExistence type="predicted"/>
<name>A0ABQ1UQM5_9BACT</name>